<name>A0A1Q8Q371_9BACI</name>
<reference evidence="1 2" key="1">
    <citation type="submission" date="2016-12" db="EMBL/GenBank/DDBJ databases">
        <title>Domibacillus antri genome sequencing.</title>
        <authorList>
            <person name="Verma A."/>
            <person name="Krishnamurthi S."/>
        </authorList>
    </citation>
    <scope>NUCLEOTIDE SEQUENCE [LARGE SCALE GENOMIC DNA]</scope>
    <source>
        <strain evidence="1 2">XD80</strain>
    </source>
</reference>
<accession>A0A1Q8Q371</accession>
<dbReference type="EMBL" id="MSDU01000033">
    <property type="protein sequence ID" value="OLN21745.1"/>
    <property type="molecule type" value="Genomic_DNA"/>
</dbReference>
<dbReference type="AlphaFoldDB" id="A0A1Q8Q371"/>
<sequence length="130" mass="15359">MSAIVLFDGECNFCDSSVQFIIKRDAERYFHFASLQSDVGRKLTKEYNVPDDMDSMMLVEDGKAYFKSAAALRISRHLSRRWNMLYALVIVPSPIRDLFYDFIARNRYKWFGKKEDHCMLPSPDVRKRFL</sequence>
<dbReference type="RefSeq" id="WP_075399216.1">
    <property type="nucleotide sequence ID" value="NZ_MSDU01000033.1"/>
</dbReference>
<protein>
    <submittedName>
        <fullName evidence="1">Thiol-disulfide oxidoreductase</fullName>
    </submittedName>
</protein>
<dbReference type="InterPro" id="IPR007263">
    <property type="entry name" value="DCC1-like"/>
</dbReference>
<dbReference type="Proteomes" id="UP000185568">
    <property type="component" value="Unassembled WGS sequence"/>
</dbReference>
<dbReference type="GO" id="GO:0015035">
    <property type="term" value="F:protein-disulfide reductase activity"/>
    <property type="evidence" value="ECO:0007669"/>
    <property type="project" value="InterPro"/>
</dbReference>
<organism evidence="1 2">
    <name type="scientific">Domibacillus antri</name>
    <dbReference type="NCBI Taxonomy" id="1714264"/>
    <lineage>
        <taxon>Bacteria</taxon>
        <taxon>Bacillati</taxon>
        <taxon>Bacillota</taxon>
        <taxon>Bacilli</taxon>
        <taxon>Bacillales</taxon>
        <taxon>Bacillaceae</taxon>
        <taxon>Domibacillus</taxon>
    </lineage>
</organism>
<evidence type="ECO:0000313" key="1">
    <source>
        <dbReference type="EMBL" id="OLN21745.1"/>
    </source>
</evidence>
<dbReference type="PANTHER" id="PTHR33639:SF2">
    <property type="entry name" value="DUF393 DOMAIN-CONTAINING PROTEIN"/>
    <property type="match status" value="1"/>
</dbReference>
<comment type="caution">
    <text evidence="1">The sequence shown here is derived from an EMBL/GenBank/DDBJ whole genome shotgun (WGS) entry which is preliminary data.</text>
</comment>
<proteinExistence type="predicted"/>
<dbReference type="PANTHER" id="PTHR33639">
    <property type="entry name" value="THIOL-DISULFIDE OXIDOREDUCTASE DCC"/>
    <property type="match status" value="1"/>
</dbReference>
<dbReference type="Pfam" id="PF04134">
    <property type="entry name" value="DCC1-like"/>
    <property type="match status" value="1"/>
</dbReference>
<dbReference type="OrthoDB" id="9785438at2"/>
<dbReference type="InterPro" id="IPR052927">
    <property type="entry name" value="DCC_oxidoreductase"/>
</dbReference>
<evidence type="ECO:0000313" key="2">
    <source>
        <dbReference type="Proteomes" id="UP000185568"/>
    </source>
</evidence>
<keyword evidence="2" id="KW-1185">Reference proteome</keyword>
<gene>
    <name evidence="1" type="ORF">BTO30_13340</name>
</gene>